<feature type="domain" description="TEA" evidence="4">
    <location>
        <begin position="19"/>
        <end position="93"/>
    </location>
</feature>
<dbReference type="GO" id="GO:0003700">
    <property type="term" value="F:DNA-binding transcription factor activity"/>
    <property type="evidence" value="ECO:0007669"/>
    <property type="project" value="InterPro"/>
</dbReference>
<protein>
    <recommendedName>
        <fullName evidence="4">TEA domain-containing protein</fullName>
    </recommendedName>
</protein>
<gene>
    <name evidence="5" type="ORF">IEO21_08199</name>
</gene>
<dbReference type="AlphaFoldDB" id="A0A8H7TZL7"/>
<reference evidence="5" key="1">
    <citation type="submission" date="2020-11" db="EMBL/GenBank/DDBJ databases">
        <authorList>
            <person name="Koelle M."/>
            <person name="Horta M.A.C."/>
            <person name="Nowrousian M."/>
            <person name="Ohm R.A."/>
            <person name="Benz P."/>
            <person name="Pilgard A."/>
        </authorList>
    </citation>
    <scope>NUCLEOTIDE SEQUENCE</scope>
    <source>
        <strain evidence="5">FPRL280</strain>
    </source>
</reference>
<dbReference type="Pfam" id="PF01285">
    <property type="entry name" value="TEA"/>
    <property type="match status" value="1"/>
</dbReference>
<dbReference type="PROSITE" id="PS51088">
    <property type="entry name" value="TEA_2"/>
    <property type="match status" value="1"/>
</dbReference>
<evidence type="ECO:0000256" key="1">
    <source>
        <dbReference type="ARBA" id="ARBA00008421"/>
    </source>
</evidence>
<evidence type="ECO:0000256" key="2">
    <source>
        <dbReference type="PROSITE-ProRule" id="PRU00505"/>
    </source>
</evidence>
<dbReference type="InterPro" id="IPR000818">
    <property type="entry name" value="TEA/ATTS_dom"/>
</dbReference>
<comment type="similarity">
    <text evidence="1">Belongs to the TEC1 family.</text>
</comment>
<comment type="caution">
    <text evidence="5">The sequence shown here is derived from an EMBL/GenBank/DDBJ whole genome shotgun (WGS) entry which is preliminary data.</text>
</comment>
<accession>A0A8H7TZL7</accession>
<dbReference type="SMART" id="SM00426">
    <property type="entry name" value="TEA"/>
    <property type="match status" value="1"/>
</dbReference>
<organism evidence="5 6">
    <name type="scientific">Rhodonia placenta</name>
    <dbReference type="NCBI Taxonomy" id="104341"/>
    <lineage>
        <taxon>Eukaryota</taxon>
        <taxon>Fungi</taxon>
        <taxon>Dikarya</taxon>
        <taxon>Basidiomycota</taxon>
        <taxon>Agaricomycotina</taxon>
        <taxon>Agaricomycetes</taxon>
        <taxon>Polyporales</taxon>
        <taxon>Adustoporiaceae</taxon>
        <taxon>Rhodonia</taxon>
    </lineage>
</organism>
<dbReference type="Proteomes" id="UP000639403">
    <property type="component" value="Unassembled WGS sequence"/>
</dbReference>
<feature type="DNA-binding region" description="TEA" evidence="2">
    <location>
        <begin position="19"/>
        <end position="93"/>
    </location>
</feature>
<feature type="region of interest" description="Disordered" evidence="3">
    <location>
        <begin position="107"/>
        <end position="133"/>
    </location>
</feature>
<feature type="compositionally biased region" description="Low complexity" evidence="3">
    <location>
        <begin position="120"/>
        <end position="131"/>
    </location>
</feature>
<dbReference type="EMBL" id="JADOXO010000273">
    <property type="protein sequence ID" value="KAF9807488.1"/>
    <property type="molecule type" value="Genomic_DNA"/>
</dbReference>
<sequence length="265" mass="29573">MNETIHTIVTGRKCWKTMKGKGEVVWPPYLEAVLVEGLEKYRPVESRTARAFGRFPMRNKFISDYIYNRTGKRRTPKQVGSRLQQLRDTTEGKRILQLLSSRHMALMQPAKSEPQPDALPGQSSSAAESAPAGPPCNHVYIDVALDTGVPTTNAYSHGLSPLSASSADPSFPSSGARPLRAIDPTVTFMSRTLLHAHARSAFRVYVRDSERVVYTEKTELSLRSSSCLPSPGFAQMECSYLYSTAFVPGYWDRLCNSHGERFLRI</sequence>
<reference evidence="5" key="2">
    <citation type="journal article" name="Front. Microbiol.">
        <title>Degradative Capacity of Two Strains of Rhodonia placenta: From Phenotype to Genotype.</title>
        <authorList>
            <person name="Kolle M."/>
            <person name="Horta M.A.C."/>
            <person name="Nowrousian M."/>
            <person name="Ohm R.A."/>
            <person name="Benz J.P."/>
            <person name="Pilgard A."/>
        </authorList>
    </citation>
    <scope>NUCLEOTIDE SEQUENCE</scope>
    <source>
        <strain evidence="5">FPRL280</strain>
    </source>
</reference>
<evidence type="ECO:0000313" key="5">
    <source>
        <dbReference type="EMBL" id="KAF9807488.1"/>
    </source>
</evidence>
<name>A0A8H7TZL7_9APHY</name>
<proteinExistence type="inferred from homology"/>
<dbReference type="InterPro" id="IPR038096">
    <property type="entry name" value="TEA/ATTS_sf"/>
</dbReference>
<dbReference type="Gene3D" id="6.10.20.40">
    <property type="entry name" value="TEA/ATTS domain"/>
    <property type="match status" value="1"/>
</dbReference>
<evidence type="ECO:0000259" key="4">
    <source>
        <dbReference type="PROSITE" id="PS51088"/>
    </source>
</evidence>
<evidence type="ECO:0000256" key="3">
    <source>
        <dbReference type="SAM" id="MobiDB-lite"/>
    </source>
</evidence>
<evidence type="ECO:0000313" key="6">
    <source>
        <dbReference type="Proteomes" id="UP000639403"/>
    </source>
</evidence>